<accession>A0A8C2M2P2</accession>
<dbReference type="RefSeq" id="XP_027266347.2">
    <property type="nucleotide sequence ID" value="XM_027410546.2"/>
</dbReference>
<organism evidence="1 2">
    <name type="scientific">Cricetulus griseus</name>
    <name type="common">Chinese hamster</name>
    <name type="synonym">Cricetulus barabensis griseus</name>
    <dbReference type="NCBI Taxonomy" id="10029"/>
    <lineage>
        <taxon>Eukaryota</taxon>
        <taxon>Metazoa</taxon>
        <taxon>Chordata</taxon>
        <taxon>Craniata</taxon>
        <taxon>Vertebrata</taxon>
        <taxon>Euteleostomi</taxon>
        <taxon>Mammalia</taxon>
        <taxon>Eutheria</taxon>
        <taxon>Euarchontoglires</taxon>
        <taxon>Glires</taxon>
        <taxon>Rodentia</taxon>
        <taxon>Myomorpha</taxon>
        <taxon>Muroidea</taxon>
        <taxon>Cricetidae</taxon>
        <taxon>Cricetinae</taxon>
        <taxon>Cricetulus</taxon>
    </lineage>
</organism>
<evidence type="ECO:0000313" key="3">
    <source>
        <dbReference type="Proteomes" id="UP001108280"/>
    </source>
</evidence>
<dbReference type="GeneID" id="107977012"/>
<keyword evidence="3" id="KW-1185">Reference proteome</keyword>
<dbReference type="GeneTree" id="ENSGT00390000010038"/>
<dbReference type="Proteomes" id="UP000694386">
    <property type="component" value="Unplaced"/>
</dbReference>
<dbReference type="PANTHER" id="PTHR35978">
    <property type="entry name" value="IQ DOMAIN-CONTAINING PROTEIN M"/>
    <property type="match status" value="1"/>
</dbReference>
<dbReference type="Ensembl" id="ENSCGRT00001016318.1">
    <property type="protein sequence ID" value="ENSCGRP00001012085.1"/>
    <property type="gene ID" value="ENSCGRG00001013562.1"/>
</dbReference>
<dbReference type="PROSITE" id="PS50096">
    <property type="entry name" value="IQ"/>
    <property type="match status" value="1"/>
</dbReference>
<evidence type="ECO:0000313" key="1">
    <source>
        <dbReference type="Ensembl" id="ENSCGRP00001012085.1"/>
    </source>
</evidence>
<dbReference type="OrthoDB" id="6288272at2759"/>
<dbReference type="CTD" id="285423"/>
<dbReference type="InterPro" id="IPR000048">
    <property type="entry name" value="IQ_motif_EF-hand-BS"/>
</dbReference>
<dbReference type="AlphaFoldDB" id="A0A8C2M2P2"/>
<reference evidence="3" key="2">
    <citation type="journal article" date="2020" name="Biotechnol. Bioeng.">
        <title>Chromosome-scale scaffolds for the Chinese hamster reference genome assembly to facilitate the study of the CHO epigenome.</title>
        <authorList>
            <person name="Hilliard W."/>
            <person name="MacDonald M."/>
            <person name="Lee K.H."/>
        </authorList>
    </citation>
    <scope>NUCLEOTIDE SEQUENCE [LARGE SCALE GENOMIC DNA]</scope>
    <source>
        <strain evidence="3">17A/GY</strain>
    </source>
</reference>
<dbReference type="KEGG" id="cge:107977012"/>
<reference evidence="1" key="4">
    <citation type="submission" date="2025-05" db="UniProtKB">
        <authorList>
            <consortium name="Ensembl"/>
        </authorList>
    </citation>
    <scope>IDENTIFICATION</scope>
</reference>
<gene>
    <name evidence="1 4" type="primary">Iqcm</name>
</gene>
<dbReference type="Proteomes" id="UP001108280">
    <property type="component" value="Chromosome 3"/>
</dbReference>
<dbReference type="PANTHER" id="PTHR35978:SF1">
    <property type="entry name" value="IQ DOMAIN-CONTAINING PROTEIN M"/>
    <property type="match status" value="1"/>
</dbReference>
<sequence length="492" mass="57770">MATEEAMPEGAKGPVLETTQKDFLQEAKSLIAQHYKRINENKTQGTSINVFKNKHQKPKTGKYIPFDIKRSEILNVVQEHRTVLRSISFPKETSKCSPLMEDSQQMASTEPHFPNLKEKYQSVDLFKREKVNLGKIMTDIESVSKKMEKEKQLHLKKSGLLEPLHSHLSLPMPRMDSSSSSTELLRDHEERVLYDWRNIALTRASYLPEESSQSLLTPDYYKDYFTKALKKKELQSIKPDETPEKSSKTVVKSDKLDSKVKRIGPHIEIYQVFQGKNKLIFTKRIIKLITITQAHIRGWLERKRLQRIKTKSLYHGPNLKTVICMYQCLIHRVRHRLGLWRTRQIINFGELEEWMDRKKFYETMFAKREDWQGLERSELLKYFNDCGHFPTQSQIDEHLDLFHRHSPGKYSEVIKKSSAIELLFTLYPPRGAKVNISTRLRSTWLRPIVNGEEGYKYIVSGHPILKRANIRTAGKLVARSIRERKMRQFYKL</sequence>
<proteinExistence type="predicted"/>
<evidence type="ECO:0000313" key="4">
    <source>
        <dbReference type="RefSeq" id="XP_027266347.2"/>
    </source>
</evidence>
<name>A0A8C2M2P2_CRIGR</name>
<dbReference type="SMART" id="SM00015">
    <property type="entry name" value="IQ"/>
    <property type="match status" value="1"/>
</dbReference>
<reference evidence="3" key="1">
    <citation type="journal article" date="2018" name="Biotechnol. Bioeng.">
        <title>A reference genome of the Chinese hamster based on a hybrid assembly strategy.</title>
        <authorList>
            <person name="Rupp O."/>
            <person name="MacDonald M.L."/>
            <person name="Li S."/>
            <person name="Dhiman H."/>
            <person name="Polson S."/>
            <person name="Griep S."/>
            <person name="Heffner K."/>
            <person name="Hernandez I."/>
            <person name="Brinkrolf K."/>
            <person name="Jadhav V."/>
            <person name="Samoudi M."/>
            <person name="Hao H."/>
            <person name="Kingham B."/>
            <person name="Goesmann A."/>
            <person name="Betenbaugh M.J."/>
            <person name="Lewis N.E."/>
            <person name="Borth N."/>
            <person name="Lee K.H."/>
        </authorList>
    </citation>
    <scope>NUCLEOTIDE SEQUENCE [LARGE SCALE GENOMIC DNA]</scope>
    <source>
        <strain evidence="3">17A/GY</strain>
    </source>
</reference>
<protein>
    <submittedName>
        <fullName evidence="4">IQ domain-containing protein M isoform X2</fullName>
    </submittedName>
    <submittedName>
        <fullName evidence="1">IQ motif containing M</fullName>
    </submittedName>
</protein>
<reference evidence="4" key="3">
    <citation type="submission" date="2025-04" db="UniProtKB">
        <authorList>
            <consortium name="RefSeq"/>
        </authorList>
    </citation>
    <scope>IDENTIFICATION</scope>
    <source>
        <strain evidence="4">17A/GY</strain>
        <tissue evidence="4">Liver</tissue>
    </source>
</reference>
<evidence type="ECO:0000313" key="2">
    <source>
        <dbReference type="Proteomes" id="UP000694386"/>
    </source>
</evidence>